<accession>A0A7K1LJ54</accession>
<organism evidence="1 2">
    <name type="scientific">Rothia koreensis</name>
    <dbReference type="NCBI Taxonomy" id="592378"/>
    <lineage>
        <taxon>Bacteria</taxon>
        <taxon>Bacillati</taxon>
        <taxon>Actinomycetota</taxon>
        <taxon>Actinomycetes</taxon>
        <taxon>Micrococcales</taxon>
        <taxon>Micrococcaceae</taxon>
        <taxon>Rothia</taxon>
    </lineage>
</organism>
<evidence type="ECO:0000313" key="1">
    <source>
        <dbReference type="EMBL" id="MUN55227.1"/>
    </source>
</evidence>
<comment type="caution">
    <text evidence="1">The sequence shown here is derived from an EMBL/GenBank/DDBJ whole genome shotgun (WGS) entry which is preliminary data.</text>
</comment>
<dbReference type="RefSeq" id="WP_129316017.1">
    <property type="nucleotide sequence ID" value="NZ_NOIQ01000016.1"/>
</dbReference>
<dbReference type="EMBL" id="WOGT01000004">
    <property type="protein sequence ID" value="MUN55227.1"/>
    <property type="molecule type" value="Genomic_DNA"/>
</dbReference>
<sequence>MGLKDFVQGRRDSADMGQGVWRRAHDRFRRGLDRFHQILERVDDETSLESLIPSANRLADLLPEVRAVAAGAHRLAPSESTDVPASPDGHYADLHRALSKAGNSLALCAEALAMMRCDGACAGGCSKTESVERRVVTVEEQVAEAARILRVAQGPGAPMETSSNDDGISAA</sequence>
<dbReference type="Proteomes" id="UP000462152">
    <property type="component" value="Unassembled WGS sequence"/>
</dbReference>
<proteinExistence type="predicted"/>
<dbReference type="OrthoDB" id="4808261at2"/>
<keyword evidence="2" id="KW-1185">Reference proteome</keyword>
<evidence type="ECO:0000313" key="2">
    <source>
        <dbReference type="Proteomes" id="UP000462152"/>
    </source>
</evidence>
<dbReference type="AlphaFoldDB" id="A0A7K1LJ54"/>
<protein>
    <submittedName>
        <fullName evidence="1">Dehydrogenase</fullName>
    </submittedName>
</protein>
<name>A0A7K1LJ54_9MICC</name>
<reference evidence="1 2" key="1">
    <citation type="submission" date="2019-12" db="EMBL/GenBank/DDBJ databases">
        <authorList>
            <person name="Li J."/>
            <person name="Shi Y."/>
            <person name="Xu G."/>
            <person name="Xiao D."/>
            <person name="Ran X."/>
        </authorList>
    </citation>
    <scope>NUCLEOTIDE SEQUENCE [LARGE SCALE GENOMIC DNA]</scope>
    <source>
        <strain evidence="1 2">JCM 15915</strain>
    </source>
</reference>
<gene>
    <name evidence="1" type="ORF">GMA10_08390</name>
</gene>